<accession>X1RRQ3</accession>
<dbReference type="InterPro" id="IPR009006">
    <property type="entry name" value="Ala_racemase/Decarboxylase_C"/>
</dbReference>
<sequence>LKPAIVLVKEGKAHLIRRRETFDDLTRCDLV</sequence>
<dbReference type="GO" id="GO:0003824">
    <property type="term" value="F:catalytic activity"/>
    <property type="evidence" value="ECO:0007669"/>
    <property type="project" value="InterPro"/>
</dbReference>
<dbReference type="SUPFAM" id="SSF50621">
    <property type="entry name" value="Alanine racemase C-terminal domain-like"/>
    <property type="match status" value="1"/>
</dbReference>
<comment type="caution">
    <text evidence="1">The sequence shown here is derived from an EMBL/GenBank/DDBJ whole genome shotgun (WGS) entry which is preliminary data.</text>
</comment>
<dbReference type="Gene3D" id="2.40.37.10">
    <property type="entry name" value="Lyase, Ornithine Decarboxylase, Chain A, domain 1"/>
    <property type="match status" value="1"/>
</dbReference>
<protein>
    <recommendedName>
        <fullName evidence="2">Orn/DAP/Arg decarboxylase 2 C-terminal domain-containing protein</fullName>
    </recommendedName>
</protein>
<organism evidence="1">
    <name type="scientific">marine sediment metagenome</name>
    <dbReference type="NCBI Taxonomy" id="412755"/>
    <lineage>
        <taxon>unclassified sequences</taxon>
        <taxon>metagenomes</taxon>
        <taxon>ecological metagenomes</taxon>
    </lineage>
</organism>
<dbReference type="AlphaFoldDB" id="X1RRQ3"/>
<evidence type="ECO:0000313" key="1">
    <source>
        <dbReference type="EMBL" id="GAI69636.1"/>
    </source>
</evidence>
<dbReference type="EMBL" id="BARW01005061">
    <property type="protein sequence ID" value="GAI69636.1"/>
    <property type="molecule type" value="Genomic_DNA"/>
</dbReference>
<evidence type="ECO:0008006" key="2">
    <source>
        <dbReference type="Google" id="ProtNLM"/>
    </source>
</evidence>
<gene>
    <name evidence="1" type="ORF">S12H4_11326</name>
</gene>
<feature type="non-terminal residue" evidence="1">
    <location>
        <position position="1"/>
    </location>
</feature>
<name>X1RRQ3_9ZZZZ</name>
<reference evidence="1" key="1">
    <citation type="journal article" date="2014" name="Front. Microbiol.">
        <title>High frequency of phylogenetically diverse reductive dehalogenase-homologous genes in deep subseafloor sedimentary metagenomes.</title>
        <authorList>
            <person name="Kawai M."/>
            <person name="Futagami T."/>
            <person name="Toyoda A."/>
            <person name="Takaki Y."/>
            <person name="Nishi S."/>
            <person name="Hori S."/>
            <person name="Arai W."/>
            <person name="Tsubouchi T."/>
            <person name="Morono Y."/>
            <person name="Uchiyama I."/>
            <person name="Ito T."/>
            <person name="Fujiyama A."/>
            <person name="Inagaki F."/>
            <person name="Takami H."/>
        </authorList>
    </citation>
    <scope>NUCLEOTIDE SEQUENCE</scope>
    <source>
        <strain evidence="1">Expedition CK06-06</strain>
    </source>
</reference>
<proteinExistence type="predicted"/>